<comment type="caution">
    <text evidence="2">The sequence shown here is derived from an EMBL/GenBank/DDBJ whole genome shotgun (WGS) entry which is preliminary data.</text>
</comment>
<dbReference type="Proteomes" id="UP000739565">
    <property type="component" value="Unassembled WGS sequence"/>
</dbReference>
<dbReference type="InterPro" id="IPR050445">
    <property type="entry name" value="Bact_polysacc_biosynth/exp"/>
</dbReference>
<gene>
    <name evidence="2" type="ORF">KZZ10_10350</name>
</gene>
<feature type="transmembrane region" description="Helical" evidence="1">
    <location>
        <begin position="12"/>
        <end position="30"/>
    </location>
</feature>
<dbReference type="EMBL" id="JAHXRI010000007">
    <property type="protein sequence ID" value="MBZ1351046.1"/>
    <property type="molecule type" value="Genomic_DNA"/>
</dbReference>
<evidence type="ECO:0000313" key="2">
    <source>
        <dbReference type="EMBL" id="MBZ1351046.1"/>
    </source>
</evidence>
<accession>A0A953ND58</accession>
<evidence type="ECO:0000313" key="3">
    <source>
        <dbReference type="Proteomes" id="UP000739565"/>
    </source>
</evidence>
<dbReference type="RefSeq" id="WP_259661447.1">
    <property type="nucleotide sequence ID" value="NZ_JAHXRI010000007.1"/>
</dbReference>
<proteinExistence type="predicted"/>
<keyword evidence="1" id="KW-1133">Transmembrane helix</keyword>
<dbReference type="AlphaFoldDB" id="A0A953ND58"/>
<dbReference type="GO" id="GO:0005886">
    <property type="term" value="C:plasma membrane"/>
    <property type="evidence" value="ECO:0007669"/>
    <property type="project" value="TreeGrafter"/>
</dbReference>
<sequence>MKKKKKSIEGLVIFLITVVIPTAIAVFYYATYASNIYISESRFVVRSPQKQGGSVTDFFSKVGISKSDDDSYIVRDYILSRDAMDILIKELDIKEQYSSPTIDMLARFPGLRYWETSGESFYRYYQKQVGVLVEAGSSIASLTVRSFDPESAMRINKKLLELSEGFVNRLNERARTDIVKMAQKEVDLAQTRLEAKALQLTAMRTAKQTLDGDRQVILAQRLLLEKEFADKQLAAAMAALEQARSEALRQQLYIERVAQPQVPDSSLEPDRVRGILTTFVLGLLFWGIVSLLVSGVREHNV</sequence>
<keyword evidence="3" id="KW-1185">Reference proteome</keyword>
<dbReference type="GO" id="GO:0004713">
    <property type="term" value="F:protein tyrosine kinase activity"/>
    <property type="evidence" value="ECO:0007669"/>
    <property type="project" value="TreeGrafter"/>
</dbReference>
<keyword evidence="1" id="KW-0812">Transmembrane</keyword>
<protein>
    <submittedName>
        <fullName evidence="2">Uncharacterized protein</fullName>
    </submittedName>
</protein>
<keyword evidence="1" id="KW-0472">Membrane</keyword>
<dbReference type="PANTHER" id="PTHR32309:SF13">
    <property type="entry name" value="FERRIC ENTEROBACTIN TRANSPORT PROTEIN FEPE"/>
    <property type="match status" value="1"/>
</dbReference>
<evidence type="ECO:0000256" key="1">
    <source>
        <dbReference type="SAM" id="Phobius"/>
    </source>
</evidence>
<feature type="transmembrane region" description="Helical" evidence="1">
    <location>
        <begin position="275"/>
        <end position="296"/>
    </location>
</feature>
<organism evidence="2 3">
    <name type="scientific">Zwartia hollandica</name>
    <dbReference type="NCBI Taxonomy" id="324606"/>
    <lineage>
        <taxon>Bacteria</taxon>
        <taxon>Pseudomonadati</taxon>
        <taxon>Pseudomonadota</taxon>
        <taxon>Betaproteobacteria</taxon>
        <taxon>Burkholderiales</taxon>
        <taxon>Alcaligenaceae</taxon>
        <taxon>Zwartia</taxon>
    </lineage>
</organism>
<name>A0A953ND58_9BURK</name>
<dbReference type="PANTHER" id="PTHR32309">
    <property type="entry name" value="TYROSINE-PROTEIN KINASE"/>
    <property type="match status" value="1"/>
</dbReference>
<reference evidence="2" key="1">
    <citation type="submission" date="2021-07" db="EMBL/GenBank/DDBJ databases">
        <title>New genus and species of the family Alcaligenaceae.</title>
        <authorList>
            <person name="Hahn M.W."/>
        </authorList>
    </citation>
    <scope>NUCLEOTIDE SEQUENCE</scope>
    <source>
        <strain evidence="2">LF4-65</strain>
    </source>
</reference>